<evidence type="ECO:0000313" key="3">
    <source>
        <dbReference type="EMBL" id="RHG62124.1"/>
    </source>
</evidence>
<dbReference type="Proteomes" id="UP001204486">
    <property type="component" value="Unassembled WGS sequence"/>
</dbReference>
<proteinExistence type="predicted"/>
<organism evidence="3 4">
    <name type="scientific">Segatella copri</name>
    <dbReference type="NCBI Taxonomy" id="165179"/>
    <lineage>
        <taxon>Bacteria</taxon>
        <taxon>Pseudomonadati</taxon>
        <taxon>Bacteroidota</taxon>
        <taxon>Bacteroidia</taxon>
        <taxon>Bacteroidales</taxon>
        <taxon>Prevotellaceae</taxon>
        <taxon>Segatella</taxon>
    </lineage>
</organism>
<reference evidence="2" key="3">
    <citation type="submission" date="2022-11" db="EMBL/GenBank/DDBJ databases">
        <title>Genomic repertoires linked with pathogenic potency of arthritogenic Prevotella copri isolated from the gut of rheumatoid arthritis patients.</title>
        <authorList>
            <person name="Nii T."/>
            <person name="Maeda Y."/>
            <person name="Motooka D."/>
            <person name="Naito M."/>
            <person name="Matsumoto Y."/>
            <person name="Ogawa T."/>
            <person name="Oguro-Igashira E."/>
            <person name="Kishikawa T."/>
            <person name="Yamashita M."/>
            <person name="Koizumi S."/>
            <person name="Kurakawa T."/>
            <person name="Okumura R."/>
            <person name="Kayama H."/>
            <person name="Murakami M."/>
            <person name="Sakaguchi T."/>
            <person name="Das B."/>
            <person name="Nakamura S."/>
            <person name="Okada Y."/>
            <person name="Kumanogoh A."/>
            <person name="Takeda K."/>
        </authorList>
    </citation>
    <scope>NUCLEOTIDE SEQUENCE</scope>
    <source>
        <strain evidence="2">N016-13</strain>
    </source>
</reference>
<dbReference type="Proteomes" id="UP001209074">
    <property type="component" value="Unassembled WGS sequence"/>
</dbReference>
<reference evidence="1" key="2">
    <citation type="submission" date="2022-07" db="EMBL/GenBank/DDBJ databases">
        <title>Prevotella copri.</title>
        <authorList>
            <person name="Yang C."/>
        </authorList>
    </citation>
    <scope>NUCLEOTIDE SEQUENCE</scope>
    <source>
        <strain evidence="1">HF1476</strain>
    </source>
</reference>
<dbReference type="EMBL" id="JANDWN010000040">
    <property type="protein sequence ID" value="MCP9600801.1"/>
    <property type="molecule type" value="Genomic_DNA"/>
</dbReference>
<evidence type="ECO:0000313" key="2">
    <source>
        <dbReference type="EMBL" id="MCW4092184.1"/>
    </source>
</evidence>
<dbReference type="Proteomes" id="UP000286501">
    <property type="component" value="Unassembled WGS sequence"/>
</dbReference>
<protein>
    <recommendedName>
        <fullName evidence="5">KOW domain-containing protein</fullName>
    </recommendedName>
</protein>
<dbReference type="EMBL" id="JAPDUS010000002">
    <property type="protein sequence ID" value="MCW4092184.1"/>
    <property type="molecule type" value="Genomic_DNA"/>
</dbReference>
<accession>A0A3R6HW46</accession>
<comment type="caution">
    <text evidence="3">The sequence shown here is derived from an EMBL/GenBank/DDBJ whole genome shotgun (WGS) entry which is preliminary data.</text>
</comment>
<evidence type="ECO:0008006" key="5">
    <source>
        <dbReference type="Google" id="ProtNLM"/>
    </source>
</evidence>
<dbReference type="EMBL" id="QRIN01000093">
    <property type="protein sequence ID" value="RHG62124.1"/>
    <property type="molecule type" value="Genomic_DNA"/>
</dbReference>
<name>A0A3R6HW46_9BACT</name>
<sequence>MTQDCLNSPSTADVSKRLPKGIHVIGAERLSDPSVEGISRRKRIRKKEDPSTNPTSWSYIFILHMAAKGMEKWLEKFNADEKNTKQPYFIHKTLRYSYKDEEKQQGVKKTLEQSVSGLVFLQGTVNDLQEFLADYFPQFHLVKDRSLGRPASIKDSIMQPFMNVMKTHPEQVTFLRDDFEKFAKDHVKLRVLSGPFKDYEGYIVRIDRDRQLVFDFGGRAVAIRGVHKEDFEVVEE</sequence>
<reference evidence="3 4" key="1">
    <citation type="submission" date="2018-08" db="EMBL/GenBank/DDBJ databases">
        <title>A genome reference for cultivated species of the human gut microbiota.</title>
        <authorList>
            <person name="Zou Y."/>
            <person name="Xue W."/>
            <person name="Luo G."/>
        </authorList>
    </citation>
    <scope>NUCLEOTIDE SEQUENCE [LARGE SCALE GENOMIC DNA]</scope>
    <source>
        <strain evidence="3 4">AM22-1</strain>
    </source>
</reference>
<dbReference type="RefSeq" id="WP_118201719.1">
    <property type="nucleotide sequence ID" value="NZ_JANDWK010000040.1"/>
</dbReference>
<evidence type="ECO:0000313" key="4">
    <source>
        <dbReference type="Proteomes" id="UP000286501"/>
    </source>
</evidence>
<evidence type="ECO:0000313" key="1">
    <source>
        <dbReference type="EMBL" id="MCP9600801.1"/>
    </source>
</evidence>
<gene>
    <name evidence="3" type="ORF">DW250_14640</name>
    <name evidence="1" type="ORF">NNC55_12680</name>
    <name evidence="2" type="ORF">ONT05_01220</name>
</gene>
<dbReference type="AlphaFoldDB" id="A0A3R6HW46"/>